<organism evidence="2 3">
    <name type="scientific">Spirosoma liriopis</name>
    <dbReference type="NCBI Taxonomy" id="2937440"/>
    <lineage>
        <taxon>Bacteria</taxon>
        <taxon>Pseudomonadati</taxon>
        <taxon>Bacteroidota</taxon>
        <taxon>Cytophagia</taxon>
        <taxon>Cytophagales</taxon>
        <taxon>Cytophagaceae</taxon>
        <taxon>Spirosoma</taxon>
    </lineage>
</organism>
<dbReference type="EMBL" id="JALPRF010000003">
    <property type="protein sequence ID" value="MCK8494234.1"/>
    <property type="molecule type" value="Genomic_DNA"/>
</dbReference>
<evidence type="ECO:0000313" key="3">
    <source>
        <dbReference type="Proteomes" id="UP001202180"/>
    </source>
</evidence>
<evidence type="ECO:0000259" key="1">
    <source>
        <dbReference type="Pfam" id="PF14588"/>
    </source>
</evidence>
<feature type="domain" description="Endoribonuclease L-PSP/chorismate mutase-like" evidence="1">
    <location>
        <begin position="14"/>
        <end position="128"/>
    </location>
</feature>
<dbReference type="RefSeq" id="WP_248478785.1">
    <property type="nucleotide sequence ID" value="NZ_JALPRF010000003.1"/>
</dbReference>
<gene>
    <name evidence="2" type="ORF">M0L20_20375</name>
</gene>
<protein>
    <submittedName>
        <fullName evidence="2">RidA family protein</fullName>
    </submittedName>
</protein>
<dbReference type="PANTHER" id="PTHR43760:SF1">
    <property type="entry name" value="ENDORIBONUCLEASE L-PSP_CHORISMATE MUTASE-LIKE DOMAIN-CONTAINING PROTEIN"/>
    <property type="match status" value="1"/>
</dbReference>
<proteinExistence type="predicted"/>
<sequence>MQADVLTPEIAFAQTGLSLPPAPQPLGVYKPYLIDGKYLYVSGHGPVQDDKSLIIGRIGADMDMEAGKLAARQVGLTILSTIKTHLGSLDRVKRVIKVLGMVNCVPEFERHPYIINGCSELFADVWGTDNGIGVRSAVGMGSLPDNIPVEVEALFELAD</sequence>
<dbReference type="InterPro" id="IPR013813">
    <property type="entry name" value="Endoribo_LPSP/chorism_mut-like"/>
</dbReference>
<dbReference type="InterPro" id="IPR035959">
    <property type="entry name" value="RutC-like_sf"/>
</dbReference>
<dbReference type="CDD" id="cd02199">
    <property type="entry name" value="YjgF_YER057c_UK114_like_1"/>
    <property type="match status" value="1"/>
</dbReference>
<dbReference type="Proteomes" id="UP001202180">
    <property type="component" value="Unassembled WGS sequence"/>
</dbReference>
<reference evidence="2 3" key="1">
    <citation type="submission" date="2022-04" db="EMBL/GenBank/DDBJ databases">
        <title>Spirosoma sp. strain RP8 genome sequencing and assembly.</title>
        <authorList>
            <person name="Jung Y."/>
        </authorList>
    </citation>
    <scope>NUCLEOTIDE SEQUENCE [LARGE SCALE GENOMIC DNA]</scope>
    <source>
        <strain evidence="2 3">RP8</strain>
    </source>
</reference>
<evidence type="ECO:0000313" key="2">
    <source>
        <dbReference type="EMBL" id="MCK8494234.1"/>
    </source>
</evidence>
<dbReference type="SUPFAM" id="SSF55298">
    <property type="entry name" value="YjgF-like"/>
    <property type="match status" value="1"/>
</dbReference>
<accession>A0ABT0HPZ6</accession>
<dbReference type="PANTHER" id="PTHR43760">
    <property type="entry name" value="ENDORIBONUCLEASE-RELATED"/>
    <property type="match status" value="1"/>
</dbReference>
<dbReference type="Gene3D" id="3.30.1330.40">
    <property type="entry name" value="RutC-like"/>
    <property type="match status" value="1"/>
</dbReference>
<comment type="caution">
    <text evidence="2">The sequence shown here is derived from an EMBL/GenBank/DDBJ whole genome shotgun (WGS) entry which is preliminary data.</text>
</comment>
<name>A0ABT0HPZ6_9BACT</name>
<dbReference type="Pfam" id="PF14588">
    <property type="entry name" value="YjgF_endoribonc"/>
    <property type="match status" value="1"/>
</dbReference>
<keyword evidence="3" id="KW-1185">Reference proteome</keyword>